<dbReference type="PANTHER" id="PTHR42978">
    <property type="entry name" value="QUORUM-QUENCHING LACTONASE YTNP-RELATED-RELATED"/>
    <property type="match status" value="1"/>
</dbReference>
<proteinExistence type="inferred from homology"/>
<organism evidence="6 7">
    <name type="scientific">Phytohabitans suffuscus</name>
    <dbReference type="NCBI Taxonomy" id="624315"/>
    <lineage>
        <taxon>Bacteria</taxon>
        <taxon>Bacillati</taxon>
        <taxon>Actinomycetota</taxon>
        <taxon>Actinomycetes</taxon>
        <taxon>Micromonosporales</taxon>
        <taxon>Micromonosporaceae</taxon>
    </lineage>
</organism>
<protein>
    <recommendedName>
        <fullName evidence="5">Metallo-beta-lactamase domain-containing protein</fullName>
    </recommendedName>
</protein>
<evidence type="ECO:0000259" key="5">
    <source>
        <dbReference type="SMART" id="SM00849"/>
    </source>
</evidence>
<keyword evidence="7" id="KW-1185">Reference proteome</keyword>
<dbReference type="KEGG" id="psuu:Psuf_010800"/>
<dbReference type="PANTHER" id="PTHR42978:SF6">
    <property type="entry name" value="QUORUM-QUENCHING LACTONASE YTNP-RELATED"/>
    <property type="match status" value="1"/>
</dbReference>
<accession>A0A6F8YCH8</accession>
<dbReference type="InterPro" id="IPR036866">
    <property type="entry name" value="RibonucZ/Hydroxyglut_hydro"/>
</dbReference>
<keyword evidence="2" id="KW-0479">Metal-binding</keyword>
<reference evidence="6 7" key="2">
    <citation type="submission" date="2020-03" db="EMBL/GenBank/DDBJ databases">
        <authorList>
            <person name="Ichikawa N."/>
            <person name="Kimura A."/>
            <person name="Kitahashi Y."/>
            <person name="Uohara A."/>
        </authorList>
    </citation>
    <scope>NUCLEOTIDE SEQUENCE [LARGE SCALE GENOMIC DNA]</scope>
    <source>
        <strain evidence="6 7">NBRC 105367</strain>
    </source>
</reference>
<feature type="domain" description="Metallo-beta-lactamase" evidence="5">
    <location>
        <begin position="49"/>
        <end position="256"/>
    </location>
</feature>
<dbReference type="RefSeq" id="WP_173154441.1">
    <property type="nucleotide sequence ID" value="NZ_AP022871.1"/>
</dbReference>
<evidence type="ECO:0000313" key="7">
    <source>
        <dbReference type="Proteomes" id="UP000503011"/>
    </source>
</evidence>
<dbReference type="InterPro" id="IPR051013">
    <property type="entry name" value="MBL_superfamily_lactonases"/>
</dbReference>
<gene>
    <name evidence="6" type="ORF">Psuf_010800</name>
</gene>
<dbReference type="SUPFAM" id="SSF56281">
    <property type="entry name" value="Metallo-hydrolase/oxidoreductase"/>
    <property type="match status" value="1"/>
</dbReference>
<evidence type="ECO:0000256" key="2">
    <source>
        <dbReference type="ARBA" id="ARBA00022723"/>
    </source>
</evidence>
<sequence>MRIGSLNITSVVDGEVAIPTETYYAGHTNDQWREFTASMCHSTGNPVQTVGSFLIEGLPDRLILVDTGVGNNPTFPFAGGALRSGLAALGVHPDDITDVLFTHLHFDHIGWASLYGKPFFTNATYRCDQRDWEHFMATDYEIPAWEHVLAKPEFDAPQPRLGPIADRIECWTGDSQLFPGLETLDAAGHTPGTTVLRLTNSGEEGLILGDVVHGYMELVADDWHLDAHENGEQALAVVDHYRKLLSDTQVPFVGSHFPGMRWGRFDGIDTIVDLPIR</sequence>
<comment type="similarity">
    <text evidence="1">Belongs to the metallo-beta-lactamase superfamily.</text>
</comment>
<dbReference type="AlphaFoldDB" id="A0A6F8YCH8"/>
<evidence type="ECO:0000313" key="6">
    <source>
        <dbReference type="EMBL" id="BCB83767.1"/>
    </source>
</evidence>
<dbReference type="Pfam" id="PF00753">
    <property type="entry name" value="Lactamase_B"/>
    <property type="match status" value="1"/>
</dbReference>
<evidence type="ECO:0000256" key="3">
    <source>
        <dbReference type="ARBA" id="ARBA00022801"/>
    </source>
</evidence>
<dbReference type="Proteomes" id="UP000503011">
    <property type="component" value="Chromosome"/>
</dbReference>
<dbReference type="GO" id="GO:0046872">
    <property type="term" value="F:metal ion binding"/>
    <property type="evidence" value="ECO:0007669"/>
    <property type="project" value="UniProtKB-KW"/>
</dbReference>
<keyword evidence="3" id="KW-0378">Hydrolase</keyword>
<evidence type="ECO:0000256" key="1">
    <source>
        <dbReference type="ARBA" id="ARBA00007749"/>
    </source>
</evidence>
<reference evidence="6 7" key="1">
    <citation type="submission" date="2020-03" db="EMBL/GenBank/DDBJ databases">
        <title>Whole genome shotgun sequence of Phytohabitans suffuscus NBRC 105367.</title>
        <authorList>
            <person name="Komaki H."/>
            <person name="Tamura T."/>
        </authorList>
    </citation>
    <scope>NUCLEOTIDE SEQUENCE [LARGE SCALE GENOMIC DNA]</scope>
    <source>
        <strain evidence="6 7">NBRC 105367</strain>
    </source>
</reference>
<dbReference type="InterPro" id="IPR001279">
    <property type="entry name" value="Metallo-B-lactamas"/>
</dbReference>
<name>A0A6F8YCH8_9ACTN</name>
<dbReference type="Gene3D" id="3.60.15.10">
    <property type="entry name" value="Ribonuclease Z/Hydroxyacylglutathione hydrolase-like"/>
    <property type="match status" value="1"/>
</dbReference>
<dbReference type="SMART" id="SM00849">
    <property type="entry name" value="Lactamase_B"/>
    <property type="match status" value="1"/>
</dbReference>
<dbReference type="EMBL" id="AP022871">
    <property type="protein sequence ID" value="BCB83767.1"/>
    <property type="molecule type" value="Genomic_DNA"/>
</dbReference>
<evidence type="ECO:0000256" key="4">
    <source>
        <dbReference type="ARBA" id="ARBA00022833"/>
    </source>
</evidence>
<keyword evidence="4" id="KW-0862">Zinc</keyword>
<dbReference type="GO" id="GO:0016787">
    <property type="term" value="F:hydrolase activity"/>
    <property type="evidence" value="ECO:0007669"/>
    <property type="project" value="UniProtKB-KW"/>
</dbReference>